<proteinExistence type="predicted"/>
<keyword evidence="1" id="KW-1133">Transmembrane helix</keyword>
<sequence length="60" mass="6741">MSVFIFTLICSLSAGPLLSLYGWQTMNLLLLPWIVLLALPLLWLAWHLKRETASATTQSP</sequence>
<keyword evidence="3" id="KW-1185">Reference proteome</keyword>
<accession>A0A1X1C0N8</accession>
<keyword evidence="1" id="KW-0812">Transmembrane</keyword>
<gene>
    <name evidence="2" type="ORF">HA41_03215</name>
</gene>
<evidence type="ECO:0000313" key="3">
    <source>
        <dbReference type="Proteomes" id="UP000193933"/>
    </source>
</evidence>
<dbReference type="Proteomes" id="UP000193933">
    <property type="component" value="Unassembled WGS sequence"/>
</dbReference>
<comment type="caution">
    <text evidence="2">The sequence shown here is derived from an EMBL/GenBank/DDBJ whole genome shotgun (WGS) entry which is preliminary data.</text>
</comment>
<keyword evidence="1" id="KW-0472">Membrane</keyword>
<organism evidence="2 3">
    <name type="scientific">Pantoea conspicua</name>
    <dbReference type="NCBI Taxonomy" id="472705"/>
    <lineage>
        <taxon>Bacteria</taxon>
        <taxon>Pseudomonadati</taxon>
        <taxon>Pseudomonadota</taxon>
        <taxon>Gammaproteobacteria</taxon>
        <taxon>Enterobacterales</taxon>
        <taxon>Erwiniaceae</taxon>
        <taxon>Pantoea</taxon>
    </lineage>
</organism>
<evidence type="ECO:0000256" key="1">
    <source>
        <dbReference type="SAM" id="Phobius"/>
    </source>
</evidence>
<name>A0A1X1C0N8_9GAMM</name>
<dbReference type="AlphaFoldDB" id="A0A1X1C0N8"/>
<evidence type="ECO:0000313" key="2">
    <source>
        <dbReference type="EMBL" id="ORM54994.1"/>
    </source>
</evidence>
<evidence type="ECO:0008006" key="4">
    <source>
        <dbReference type="Google" id="ProtNLM"/>
    </source>
</evidence>
<protein>
    <recommendedName>
        <fullName evidence="4">Major facilitator superfamily (MFS) profile domain-containing protein</fullName>
    </recommendedName>
</protein>
<reference evidence="2 3" key="1">
    <citation type="journal article" date="2017" name="Antonie Van Leeuwenhoek">
        <title>Phylogenomic resolution of the bacterial genus Pantoea and its relationship with Erwinia and Tatumella.</title>
        <authorList>
            <person name="Palmer M."/>
            <person name="Steenkamp E.T."/>
            <person name="Coetzee M.P."/>
            <person name="Chan W.Y."/>
            <person name="van Zyl E."/>
            <person name="De Maayer P."/>
            <person name="Coutinho T.A."/>
            <person name="Blom J."/>
            <person name="Smits T.H."/>
            <person name="Duffy B."/>
            <person name="Venter S.N."/>
        </authorList>
    </citation>
    <scope>NUCLEOTIDE SEQUENCE [LARGE SCALE GENOMIC DNA]</scope>
    <source>
        <strain evidence="2 3">LMG 24534</strain>
    </source>
</reference>
<feature type="transmembrane region" description="Helical" evidence="1">
    <location>
        <begin position="29"/>
        <end position="46"/>
    </location>
</feature>
<dbReference type="EMBL" id="MLFN01000005">
    <property type="protein sequence ID" value="ORM54994.1"/>
    <property type="molecule type" value="Genomic_DNA"/>
</dbReference>